<evidence type="ECO:0000256" key="2">
    <source>
        <dbReference type="ARBA" id="ARBA00022741"/>
    </source>
</evidence>
<dbReference type="Proteomes" id="UP001108123">
    <property type="component" value="Unassembled WGS sequence"/>
</dbReference>
<evidence type="ECO:0000313" key="5">
    <source>
        <dbReference type="EMBL" id="MCG4564209.1"/>
    </source>
</evidence>
<dbReference type="PANTHER" id="PTHR30258">
    <property type="entry name" value="TYPE II SECRETION SYSTEM PROTEIN GSPE-RELATED"/>
    <property type="match status" value="1"/>
</dbReference>
<dbReference type="Pfam" id="PF00437">
    <property type="entry name" value="T2SSE"/>
    <property type="match status" value="1"/>
</dbReference>
<feature type="domain" description="Bacterial type II secretion system protein E" evidence="4">
    <location>
        <begin position="213"/>
        <end position="227"/>
    </location>
</feature>
<proteinExistence type="inferred from homology"/>
<evidence type="ECO:0000313" key="6">
    <source>
        <dbReference type="Proteomes" id="UP001108123"/>
    </source>
</evidence>
<dbReference type="EMBL" id="JAKNID010000004">
    <property type="protein sequence ID" value="MCG4564209.1"/>
    <property type="molecule type" value="Genomic_DNA"/>
</dbReference>
<evidence type="ECO:0000256" key="3">
    <source>
        <dbReference type="ARBA" id="ARBA00022840"/>
    </source>
</evidence>
<keyword evidence="6" id="KW-1185">Reference proteome</keyword>
<dbReference type="SUPFAM" id="SSF52540">
    <property type="entry name" value="P-loop containing nucleoside triphosphate hydrolases"/>
    <property type="match status" value="1"/>
</dbReference>
<dbReference type="AlphaFoldDB" id="A0A9Q4AB47"/>
<dbReference type="InterPro" id="IPR027417">
    <property type="entry name" value="P-loop_NTPase"/>
</dbReference>
<gene>
    <name evidence="5" type="ORF">L0P62_01995</name>
</gene>
<protein>
    <submittedName>
        <fullName evidence="5">GspE/PulE family protein</fullName>
    </submittedName>
</protein>
<dbReference type="CDD" id="cd01129">
    <property type="entry name" value="PulE-GspE-like"/>
    <property type="match status" value="1"/>
</dbReference>
<keyword evidence="3" id="KW-0067">ATP-binding</keyword>
<dbReference type="Gene3D" id="3.30.450.90">
    <property type="match status" value="1"/>
</dbReference>
<evidence type="ECO:0000259" key="4">
    <source>
        <dbReference type="PROSITE" id="PS00662"/>
    </source>
</evidence>
<dbReference type="InterPro" id="IPR003593">
    <property type="entry name" value="AAA+_ATPase"/>
</dbReference>
<organism evidence="5 6">
    <name type="scientific">Anaerosalibacter bizertensis</name>
    <dbReference type="NCBI Taxonomy" id="932217"/>
    <lineage>
        <taxon>Bacteria</taxon>
        <taxon>Bacillati</taxon>
        <taxon>Bacillota</taxon>
        <taxon>Tissierellia</taxon>
        <taxon>Tissierellales</taxon>
        <taxon>Sporanaerobacteraceae</taxon>
        <taxon>Anaerosalibacter</taxon>
    </lineage>
</organism>
<sequence length="363" mass="41049">MLLNQKEFRNVSIIRLVDLVINEAIKMKASDIHIEPFSNEIRIRFRIDGDLMDIQNLPIEYLSSITTRIKIMGKMDIAEKRVPQDGSMEFYFEDRQIDLRISSLPTVHGEKIVIRILDRDSFILSKEELGLYSKNLESFEKILKQPYGIILVTGPTGSGKTTTLYSILKELNSIEKNIITIEDPVEYKLEGINQVQVNTKAGLTFANGLRSILRQDPDIIMVGEIRDSETAKIAVRSAITGHLVFSTLHTNDTVSSIVRLIDMGVKPYLVSSAIIGIISQRLVKKLCDKCKRPYYATDFEKSFLGSGEDELILYKPGKCASCNNGFKGRIAVYEVLSIEEEIRELINKRASSDEIKKLAIKKV</sequence>
<dbReference type="PROSITE" id="PS00662">
    <property type="entry name" value="T2SP_E"/>
    <property type="match status" value="1"/>
</dbReference>
<comment type="similarity">
    <text evidence="1">Belongs to the GSP E family.</text>
</comment>
<dbReference type="RefSeq" id="WP_237962743.1">
    <property type="nucleotide sequence ID" value="NZ_JAKNID010000004.1"/>
</dbReference>
<comment type="caution">
    <text evidence="5">The sequence shown here is derived from an EMBL/GenBank/DDBJ whole genome shotgun (WGS) entry which is preliminary data.</text>
</comment>
<accession>A0A9Q4AB47</accession>
<dbReference type="GO" id="GO:0016887">
    <property type="term" value="F:ATP hydrolysis activity"/>
    <property type="evidence" value="ECO:0007669"/>
    <property type="project" value="TreeGrafter"/>
</dbReference>
<dbReference type="InterPro" id="IPR001482">
    <property type="entry name" value="T2SS/T4SS_dom"/>
</dbReference>
<keyword evidence="2" id="KW-0547">Nucleotide-binding</keyword>
<dbReference type="SMART" id="SM00382">
    <property type="entry name" value="AAA"/>
    <property type="match status" value="1"/>
</dbReference>
<reference evidence="5" key="1">
    <citation type="submission" date="2022-01" db="EMBL/GenBank/DDBJ databases">
        <title>Collection of gut derived symbiotic bacterial strains cultured from healthy donors.</title>
        <authorList>
            <person name="Lin H."/>
            <person name="Kohout C."/>
            <person name="Waligurski E."/>
            <person name="Pamer E.G."/>
        </authorList>
    </citation>
    <scope>NUCLEOTIDE SEQUENCE</scope>
    <source>
        <strain evidence="5">MSK.14.39</strain>
    </source>
</reference>
<dbReference type="PANTHER" id="PTHR30258:SF1">
    <property type="entry name" value="PROTEIN TRANSPORT PROTEIN HOFB HOMOLOG"/>
    <property type="match status" value="1"/>
</dbReference>
<dbReference type="Gene3D" id="3.40.50.300">
    <property type="entry name" value="P-loop containing nucleotide triphosphate hydrolases"/>
    <property type="match status" value="1"/>
</dbReference>
<evidence type="ECO:0000256" key="1">
    <source>
        <dbReference type="ARBA" id="ARBA00006611"/>
    </source>
</evidence>
<dbReference type="GO" id="GO:0005524">
    <property type="term" value="F:ATP binding"/>
    <property type="evidence" value="ECO:0007669"/>
    <property type="project" value="UniProtKB-KW"/>
</dbReference>
<name>A0A9Q4AB47_9FIRM</name>
<dbReference type="GO" id="GO:0005886">
    <property type="term" value="C:plasma membrane"/>
    <property type="evidence" value="ECO:0007669"/>
    <property type="project" value="TreeGrafter"/>
</dbReference>